<gene>
    <name evidence="1" type="ORF">RA178_09295</name>
</gene>
<proteinExistence type="predicted"/>
<name>A0AA50Q803_9GAMM</name>
<accession>A0AA50Q803</accession>
<dbReference type="EMBL" id="CP132914">
    <property type="protein sequence ID" value="WMB74766.1"/>
    <property type="molecule type" value="Genomic_DNA"/>
</dbReference>
<dbReference type="AlphaFoldDB" id="A0AA50Q803"/>
<organism evidence="1">
    <name type="scientific">Shewanella oncorhynchi</name>
    <dbReference type="NCBI Taxonomy" id="2726434"/>
    <lineage>
        <taxon>Bacteria</taxon>
        <taxon>Pseudomonadati</taxon>
        <taxon>Pseudomonadota</taxon>
        <taxon>Gammaproteobacteria</taxon>
        <taxon>Alteromonadales</taxon>
        <taxon>Shewanellaceae</taxon>
        <taxon>Shewanella</taxon>
    </lineage>
</organism>
<dbReference type="RefSeq" id="WP_115334402.1">
    <property type="nucleotide sequence ID" value="NZ_CP132914.1"/>
</dbReference>
<dbReference type="Proteomes" id="UP001236800">
    <property type="component" value="Chromosome"/>
</dbReference>
<dbReference type="KEGG" id="sog:RA178_09295"/>
<protein>
    <submittedName>
        <fullName evidence="1">Uncharacterized protein</fullName>
    </submittedName>
</protein>
<sequence>MSFKKPSKLMRASEWSEREFAANSAPQNRTIKGWILRGVIRGLIVDNKVYVYEDQHFGVAPAVSSAVSDLIAASR</sequence>
<evidence type="ECO:0000313" key="1">
    <source>
        <dbReference type="EMBL" id="WMB74766.1"/>
    </source>
</evidence>
<reference evidence="1" key="1">
    <citation type="submission" date="2023-08" db="EMBL/GenBank/DDBJ databases">
        <title>Complete genome sequence of Shewanella oncorhynchi Z-P2, a siderophore putrebactin-producing bacterium.</title>
        <authorList>
            <person name="Zhang Y."/>
        </authorList>
    </citation>
    <scope>NUCLEOTIDE SEQUENCE</scope>
    <source>
        <strain evidence="1">Z-P2</strain>
    </source>
</reference>
<dbReference type="GeneID" id="301339376"/>